<dbReference type="Proteomes" id="UP000245509">
    <property type="component" value="Unassembled WGS sequence"/>
</dbReference>
<proteinExistence type="predicted"/>
<reference evidence="2" key="1">
    <citation type="journal article" date="2015" name="Appl. Environ. Microbiol.">
        <title>Nanoarchaeota, Their Sulfolobales Host, and Nanoarchaeota Virus Distribution across Yellowstone National Park Hot Springs.</title>
        <authorList>
            <person name="Munson-McGee J.H."/>
            <person name="Field E.K."/>
            <person name="Bateson M."/>
            <person name="Rooney C."/>
            <person name="Stepanauskas R."/>
            <person name="Young M.J."/>
        </authorList>
    </citation>
    <scope>NUCLEOTIDE SEQUENCE [LARGE SCALE GENOMIC DNA]</scope>
    <source>
        <strain evidence="2">SCGC AB-777_F03</strain>
    </source>
</reference>
<organism evidence="2">
    <name type="scientific">Nanobsidianus stetteri</name>
    <dbReference type="NCBI Taxonomy" id="1294122"/>
    <lineage>
        <taxon>Archaea</taxon>
        <taxon>Nanobdellota</taxon>
        <taxon>Candidatus Nanoarchaeia</taxon>
        <taxon>Nanoarchaeales</taxon>
        <taxon>Nanopusillaceae</taxon>
        <taxon>Candidatus Nanobsidianus</taxon>
    </lineage>
</organism>
<gene>
    <name evidence="1" type="ORF">DDW03_000720</name>
    <name evidence="2" type="ORF">DDW03_00190</name>
</gene>
<name>A0A2T9WM89_NANST</name>
<reference evidence="1" key="4">
    <citation type="submission" date="2021-11" db="EMBL/GenBank/DDBJ databases">
        <authorList>
            <person name="Munson-Mcgee J."/>
            <person name="Field E."/>
            <person name="Bateson M."/>
            <person name="Rooney C."/>
            <person name="Stepanauskas R."/>
            <person name="Young M."/>
        </authorList>
    </citation>
    <scope>NUCLEOTIDE SEQUENCE</scope>
    <source>
        <strain evidence="1">SCGC AB-777_F03</strain>
    </source>
</reference>
<dbReference type="RefSeq" id="WP_228615154.1">
    <property type="nucleotide sequence ID" value="NZ_QEFP02000004.1"/>
</dbReference>
<evidence type="ECO:0000313" key="2">
    <source>
        <dbReference type="EMBL" id="PVU68935.1"/>
    </source>
</evidence>
<evidence type="ECO:0008006" key="3">
    <source>
        <dbReference type="Google" id="ProtNLM"/>
    </source>
</evidence>
<evidence type="ECO:0000313" key="1">
    <source>
        <dbReference type="EMBL" id="MCC5446925.1"/>
    </source>
</evidence>
<dbReference type="EMBL" id="QEFP02000004">
    <property type="protein sequence ID" value="MCC5446925.1"/>
    <property type="molecule type" value="Genomic_DNA"/>
</dbReference>
<dbReference type="Gene3D" id="3.40.50.1010">
    <property type="entry name" value="5'-nuclease"/>
    <property type="match status" value="1"/>
</dbReference>
<protein>
    <recommendedName>
        <fullName evidence="3">PIN domain-containing protein</fullName>
    </recommendedName>
</protein>
<accession>A0A2T9WM89</accession>
<dbReference type="SUPFAM" id="SSF88723">
    <property type="entry name" value="PIN domain-like"/>
    <property type="match status" value="1"/>
</dbReference>
<comment type="caution">
    <text evidence="2">The sequence shown here is derived from an EMBL/GenBank/DDBJ whole genome shotgun (WGS) entry which is preliminary data.</text>
</comment>
<sequence>MKYKILIDTNIFFIPFYENFDVINELKDFLMKNNIEHEGFYTLRKNIIEIENKINSSKSEKWKKIYNLVLEYIKKNNINIIETKENYEKTDRLIIKTALSDKFIVCTLDKNLRMILKKLHIPVIFYSNRRLHIIW</sequence>
<dbReference type="EMBL" id="QEFP01000001">
    <property type="protein sequence ID" value="PVU68935.1"/>
    <property type="molecule type" value="Genomic_DNA"/>
</dbReference>
<reference evidence="2" key="2">
    <citation type="submission" date="2017-05" db="EMBL/GenBank/DDBJ databases">
        <authorList>
            <person name="Song R."/>
            <person name="Chenine A.L."/>
            <person name="Ruprecht R.M."/>
        </authorList>
    </citation>
    <scope>NUCLEOTIDE SEQUENCE</scope>
    <source>
        <strain evidence="2">SCGC AB-777_F03</strain>
    </source>
</reference>
<dbReference type="InterPro" id="IPR029060">
    <property type="entry name" value="PIN-like_dom_sf"/>
</dbReference>
<reference evidence="1" key="3">
    <citation type="submission" date="2017-05" db="EMBL/GenBank/DDBJ databases">
        <authorList>
            <person name="Munson-Mcgee J.H."/>
        </authorList>
    </citation>
    <scope>NUCLEOTIDE SEQUENCE</scope>
    <source>
        <strain evidence="1">SCGC AB-777_F03</strain>
    </source>
</reference>
<dbReference type="AlphaFoldDB" id="A0A2T9WM89"/>